<keyword evidence="7" id="KW-0677">Repeat</keyword>
<comment type="caution">
    <text evidence="11">The sequence shown here is derived from an EMBL/GenBank/DDBJ whole genome shotgun (WGS) entry which is preliminary data.</text>
</comment>
<evidence type="ECO:0000256" key="9">
    <source>
        <dbReference type="ARBA" id="ARBA00023136"/>
    </source>
</evidence>
<dbReference type="FunFam" id="1.20.1280.290:FF:000003">
    <property type="entry name" value="Bidirectional sugar transporter SWEET"/>
    <property type="match status" value="1"/>
</dbReference>
<protein>
    <recommendedName>
        <fullName evidence="10">Bidirectional sugar transporter SWEET</fullName>
    </recommendedName>
</protein>
<comment type="function">
    <text evidence="10">Mediates both low-affinity uptake and efflux of sugar across the membrane.</text>
</comment>
<accession>A0AAV0QSC8</accession>
<feature type="transmembrane region" description="Helical" evidence="10">
    <location>
        <begin position="190"/>
        <end position="211"/>
    </location>
</feature>
<keyword evidence="4" id="KW-1003">Cell membrane</keyword>
<dbReference type="Pfam" id="PF03083">
    <property type="entry name" value="MtN3_slv"/>
    <property type="match status" value="2"/>
</dbReference>
<dbReference type="PANTHER" id="PTHR10791:SF22">
    <property type="entry name" value="BIDIRECTIONAL SUGAR TRANSPORTER SWEET11"/>
    <property type="match status" value="1"/>
</dbReference>
<keyword evidence="3 10" id="KW-0813">Transport</keyword>
<evidence type="ECO:0000256" key="5">
    <source>
        <dbReference type="ARBA" id="ARBA00022597"/>
    </source>
</evidence>
<sequence length="325" mass="35657">MAIFATENQLVFTFGILGNIISFIVFLAPVPTFVRVWKKKSTQGFQSLPYIVSLFSSMIWLYYASLKPHAFLLITINSLGCLIQSLYIALYLFYAPNQTRMATLRTVVVLNLGGFCLILLLTHFFTNRLVVLGWICAAFSVAVFAAPLTIMRLVIKTKSVEFMPFYLSFFLTLSAITWLFYGVFLKDIYVALPNIVGFMFGVVQMILYVVYKNMKTSSLPQIHVPAAAKLPQQKPTINVGNLIIAAAQHHNNNDNCIKDVPAAAAACAVAATCPLPVARGEGLDGVSDQEVEDGVEDAAAGVVDVETGYLSQFMTQPAPVVKCEA</sequence>
<dbReference type="GO" id="GO:0008515">
    <property type="term" value="F:sucrose transmembrane transporter activity"/>
    <property type="evidence" value="ECO:0007669"/>
    <property type="project" value="UniProtKB-ARBA"/>
</dbReference>
<evidence type="ECO:0000256" key="1">
    <source>
        <dbReference type="ARBA" id="ARBA00004651"/>
    </source>
</evidence>
<feature type="transmembrane region" description="Helical" evidence="10">
    <location>
        <begin position="48"/>
        <end position="65"/>
    </location>
</feature>
<dbReference type="Gene3D" id="1.20.1280.290">
    <property type="match status" value="2"/>
</dbReference>
<dbReference type="EMBL" id="CAMGYJ010000010">
    <property type="protein sequence ID" value="CAI0548085.1"/>
    <property type="molecule type" value="Genomic_DNA"/>
</dbReference>
<dbReference type="Proteomes" id="UP001154282">
    <property type="component" value="Unassembled WGS sequence"/>
</dbReference>
<feature type="transmembrane region" description="Helical" evidence="10">
    <location>
        <begin position="106"/>
        <end position="125"/>
    </location>
</feature>
<comment type="subcellular location">
    <subcellularLocation>
        <location evidence="1 10">Cell membrane</location>
        <topology evidence="1 10">Multi-pass membrane protein</topology>
    </subcellularLocation>
</comment>
<feature type="transmembrane region" description="Helical" evidence="10">
    <location>
        <begin position="165"/>
        <end position="184"/>
    </location>
</feature>
<dbReference type="FunFam" id="1.20.1280.290:FF:000001">
    <property type="entry name" value="Bidirectional sugar transporter SWEET"/>
    <property type="match status" value="1"/>
</dbReference>
<dbReference type="PANTHER" id="PTHR10791">
    <property type="entry name" value="RAG1-ACTIVATING PROTEIN 1"/>
    <property type="match status" value="1"/>
</dbReference>
<evidence type="ECO:0000256" key="3">
    <source>
        <dbReference type="ARBA" id="ARBA00022448"/>
    </source>
</evidence>
<evidence type="ECO:0000256" key="7">
    <source>
        <dbReference type="ARBA" id="ARBA00022737"/>
    </source>
</evidence>
<dbReference type="AlphaFoldDB" id="A0AAV0QSC8"/>
<keyword evidence="5 10" id="KW-0762">Sugar transport</keyword>
<feature type="transmembrane region" description="Helical" evidence="10">
    <location>
        <begin position="71"/>
        <end position="94"/>
    </location>
</feature>
<evidence type="ECO:0000256" key="2">
    <source>
        <dbReference type="ARBA" id="ARBA00007809"/>
    </source>
</evidence>
<dbReference type="GO" id="GO:0051119">
    <property type="term" value="F:sugar transmembrane transporter activity"/>
    <property type="evidence" value="ECO:0007669"/>
    <property type="project" value="InterPro"/>
</dbReference>
<organism evidence="11 12">
    <name type="scientific">Linum tenue</name>
    <dbReference type="NCBI Taxonomy" id="586396"/>
    <lineage>
        <taxon>Eukaryota</taxon>
        <taxon>Viridiplantae</taxon>
        <taxon>Streptophyta</taxon>
        <taxon>Embryophyta</taxon>
        <taxon>Tracheophyta</taxon>
        <taxon>Spermatophyta</taxon>
        <taxon>Magnoliopsida</taxon>
        <taxon>eudicotyledons</taxon>
        <taxon>Gunneridae</taxon>
        <taxon>Pentapetalae</taxon>
        <taxon>rosids</taxon>
        <taxon>fabids</taxon>
        <taxon>Malpighiales</taxon>
        <taxon>Linaceae</taxon>
        <taxon>Linum</taxon>
    </lineage>
</organism>
<dbReference type="InterPro" id="IPR004316">
    <property type="entry name" value="SWEET_rpt"/>
</dbReference>
<evidence type="ECO:0000256" key="6">
    <source>
        <dbReference type="ARBA" id="ARBA00022692"/>
    </source>
</evidence>
<evidence type="ECO:0000256" key="4">
    <source>
        <dbReference type="ARBA" id="ARBA00022475"/>
    </source>
</evidence>
<keyword evidence="8 10" id="KW-1133">Transmembrane helix</keyword>
<feature type="transmembrane region" description="Helical" evidence="10">
    <location>
        <begin position="131"/>
        <end position="153"/>
    </location>
</feature>
<evidence type="ECO:0000256" key="8">
    <source>
        <dbReference type="ARBA" id="ARBA00022989"/>
    </source>
</evidence>
<proteinExistence type="inferred from homology"/>
<reference evidence="11" key="1">
    <citation type="submission" date="2022-08" db="EMBL/GenBank/DDBJ databases">
        <authorList>
            <person name="Gutierrez-Valencia J."/>
        </authorList>
    </citation>
    <scope>NUCLEOTIDE SEQUENCE</scope>
</reference>
<dbReference type="InterPro" id="IPR047664">
    <property type="entry name" value="SWEET"/>
</dbReference>
<evidence type="ECO:0000313" key="11">
    <source>
        <dbReference type="EMBL" id="CAI0548085.1"/>
    </source>
</evidence>
<comment type="similarity">
    <text evidence="2 10">Belongs to the SWEET sugar transporter family.</text>
</comment>
<gene>
    <name evidence="11" type="ORF">LITE_LOCUS44634</name>
</gene>
<feature type="transmembrane region" description="Helical" evidence="10">
    <location>
        <begin position="12"/>
        <end position="36"/>
    </location>
</feature>
<keyword evidence="9 10" id="KW-0472">Membrane</keyword>
<dbReference type="GO" id="GO:0005886">
    <property type="term" value="C:plasma membrane"/>
    <property type="evidence" value="ECO:0007669"/>
    <property type="project" value="UniProtKB-SubCell"/>
</dbReference>
<evidence type="ECO:0000256" key="10">
    <source>
        <dbReference type="RuleBase" id="RU910715"/>
    </source>
</evidence>
<keyword evidence="6 10" id="KW-0812">Transmembrane</keyword>
<name>A0AAV0QSC8_9ROSI</name>
<keyword evidence="12" id="KW-1185">Reference proteome</keyword>
<evidence type="ECO:0000313" key="12">
    <source>
        <dbReference type="Proteomes" id="UP001154282"/>
    </source>
</evidence>